<comment type="caution">
    <text evidence="2">The sequence shown here is derived from an EMBL/GenBank/DDBJ whole genome shotgun (WGS) entry which is preliminary data.</text>
</comment>
<dbReference type="EMBL" id="JANPWB010000013">
    <property type="protein sequence ID" value="KAJ1104753.1"/>
    <property type="molecule type" value="Genomic_DNA"/>
</dbReference>
<sequence>MQGGSGWLVALLLLEVYFGGLAWRLERGPPTAAYWSDVHILRRLAAVGTGKQHFHRRTLALQAGVHPSSFLMG</sequence>
<name>A0AAV7MMD3_PLEWA</name>
<protein>
    <recommendedName>
        <fullName evidence="4">Secreted protein</fullName>
    </recommendedName>
</protein>
<proteinExistence type="predicted"/>
<dbReference type="AlphaFoldDB" id="A0AAV7MMD3"/>
<evidence type="ECO:0000256" key="1">
    <source>
        <dbReference type="SAM" id="SignalP"/>
    </source>
</evidence>
<evidence type="ECO:0008006" key="4">
    <source>
        <dbReference type="Google" id="ProtNLM"/>
    </source>
</evidence>
<keyword evidence="3" id="KW-1185">Reference proteome</keyword>
<gene>
    <name evidence="2" type="ORF">NDU88_002162</name>
</gene>
<dbReference type="Proteomes" id="UP001066276">
    <property type="component" value="Chromosome 9"/>
</dbReference>
<evidence type="ECO:0000313" key="2">
    <source>
        <dbReference type="EMBL" id="KAJ1104753.1"/>
    </source>
</evidence>
<feature type="signal peptide" evidence="1">
    <location>
        <begin position="1"/>
        <end position="22"/>
    </location>
</feature>
<accession>A0AAV7MMD3</accession>
<reference evidence="2" key="1">
    <citation type="journal article" date="2022" name="bioRxiv">
        <title>Sequencing and chromosome-scale assembly of the giantPleurodeles waltlgenome.</title>
        <authorList>
            <person name="Brown T."/>
            <person name="Elewa A."/>
            <person name="Iarovenko S."/>
            <person name="Subramanian E."/>
            <person name="Araus A.J."/>
            <person name="Petzold A."/>
            <person name="Susuki M."/>
            <person name="Suzuki K.-i.T."/>
            <person name="Hayashi T."/>
            <person name="Toyoda A."/>
            <person name="Oliveira C."/>
            <person name="Osipova E."/>
            <person name="Leigh N.D."/>
            <person name="Simon A."/>
            <person name="Yun M.H."/>
        </authorList>
    </citation>
    <scope>NUCLEOTIDE SEQUENCE</scope>
    <source>
        <strain evidence="2">20211129_DDA</strain>
        <tissue evidence="2">Liver</tissue>
    </source>
</reference>
<keyword evidence="1" id="KW-0732">Signal</keyword>
<evidence type="ECO:0000313" key="3">
    <source>
        <dbReference type="Proteomes" id="UP001066276"/>
    </source>
</evidence>
<feature type="chain" id="PRO_5043888353" description="Secreted protein" evidence="1">
    <location>
        <begin position="23"/>
        <end position="73"/>
    </location>
</feature>
<organism evidence="2 3">
    <name type="scientific">Pleurodeles waltl</name>
    <name type="common">Iberian ribbed newt</name>
    <dbReference type="NCBI Taxonomy" id="8319"/>
    <lineage>
        <taxon>Eukaryota</taxon>
        <taxon>Metazoa</taxon>
        <taxon>Chordata</taxon>
        <taxon>Craniata</taxon>
        <taxon>Vertebrata</taxon>
        <taxon>Euteleostomi</taxon>
        <taxon>Amphibia</taxon>
        <taxon>Batrachia</taxon>
        <taxon>Caudata</taxon>
        <taxon>Salamandroidea</taxon>
        <taxon>Salamandridae</taxon>
        <taxon>Pleurodelinae</taxon>
        <taxon>Pleurodeles</taxon>
    </lineage>
</organism>